<evidence type="ECO:0000256" key="10">
    <source>
        <dbReference type="ARBA" id="ARBA00054632"/>
    </source>
</evidence>
<evidence type="ECO:0000256" key="5">
    <source>
        <dbReference type="ARBA" id="ARBA00022847"/>
    </source>
</evidence>
<protein>
    <recommendedName>
        <fullName evidence="11">Putative inorganic phosphate cotransporter</fullName>
    </recommendedName>
</protein>
<dbReference type="FunFam" id="1.20.1250.20:FF:000003">
    <property type="entry name" value="Solute carrier family 17 member 3"/>
    <property type="match status" value="1"/>
</dbReference>
<feature type="compositionally biased region" description="Polar residues" evidence="12">
    <location>
        <begin position="1"/>
        <end position="19"/>
    </location>
</feature>
<dbReference type="Pfam" id="PF07690">
    <property type="entry name" value="MFS_1"/>
    <property type="match status" value="1"/>
</dbReference>
<evidence type="ECO:0000256" key="9">
    <source>
        <dbReference type="ARBA" id="ARBA00023201"/>
    </source>
</evidence>
<evidence type="ECO:0000256" key="2">
    <source>
        <dbReference type="ARBA" id="ARBA00008586"/>
    </source>
</evidence>
<keyword evidence="6 13" id="KW-1133">Transmembrane helix</keyword>
<keyword evidence="4 13" id="KW-0812">Transmembrane</keyword>
<keyword evidence="3" id="KW-0813">Transport</keyword>
<evidence type="ECO:0000256" key="13">
    <source>
        <dbReference type="SAM" id="Phobius"/>
    </source>
</evidence>
<comment type="function">
    <text evidence="10">May be an inorganic phosphate cotransporter.</text>
</comment>
<dbReference type="InterPro" id="IPR011701">
    <property type="entry name" value="MFS"/>
</dbReference>
<dbReference type="GO" id="GO:0006820">
    <property type="term" value="P:monoatomic anion transport"/>
    <property type="evidence" value="ECO:0007669"/>
    <property type="project" value="TreeGrafter"/>
</dbReference>
<dbReference type="PANTHER" id="PTHR11662:SF280">
    <property type="entry name" value="FI21844P1-RELATED"/>
    <property type="match status" value="1"/>
</dbReference>
<keyword evidence="9" id="KW-0406">Ion transport</keyword>
<evidence type="ECO:0000256" key="12">
    <source>
        <dbReference type="SAM" id="MobiDB-lite"/>
    </source>
</evidence>
<name>R4WS54_RIPPE</name>
<reference evidence="15" key="1">
    <citation type="journal article" date="2013" name="PLoS ONE">
        <title>Gene expression in gut symbiotic organ of stinkbug affected by extracellular bacterial symbiont.</title>
        <authorList>
            <person name="Futahashi R."/>
            <person name="Tanaka K."/>
            <person name="Tanahashi M."/>
            <person name="Nikoh N."/>
            <person name="Kikuchi Y."/>
            <person name="Lee B.L."/>
            <person name="Fukatsu T."/>
        </authorList>
    </citation>
    <scope>NUCLEOTIDE SEQUENCE</scope>
    <source>
        <tissue evidence="15">Midgut</tissue>
    </source>
</reference>
<evidence type="ECO:0000256" key="3">
    <source>
        <dbReference type="ARBA" id="ARBA00022448"/>
    </source>
</evidence>
<evidence type="ECO:0000259" key="14">
    <source>
        <dbReference type="PROSITE" id="PS50850"/>
    </source>
</evidence>
<feature type="transmembrane region" description="Helical" evidence="13">
    <location>
        <begin position="403"/>
        <end position="426"/>
    </location>
</feature>
<feature type="transmembrane region" description="Helical" evidence="13">
    <location>
        <begin position="114"/>
        <end position="138"/>
    </location>
</feature>
<dbReference type="GO" id="GO:0015293">
    <property type="term" value="F:symporter activity"/>
    <property type="evidence" value="ECO:0007669"/>
    <property type="project" value="UniProtKB-KW"/>
</dbReference>
<keyword evidence="8 13" id="KW-0472">Membrane</keyword>
<feature type="transmembrane region" description="Helical" evidence="13">
    <location>
        <begin position="175"/>
        <end position="198"/>
    </location>
</feature>
<keyword evidence="5" id="KW-0769">Symport</keyword>
<feature type="domain" description="Major facilitator superfamily (MFS) profile" evidence="14">
    <location>
        <begin position="42"/>
        <end position="462"/>
    </location>
</feature>
<evidence type="ECO:0000313" key="15">
    <source>
        <dbReference type="EMBL" id="BAN20727.1"/>
    </source>
</evidence>
<feature type="transmembrane region" description="Helical" evidence="13">
    <location>
        <begin position="41"/>
        <end position="65"/>
    </location>
</feature>
<dbReference type="InterPro" id="IPR050382">
    <property type="entry name" value="MFS_Na/Anion_cotransporter"/>
</dbReference>
<evidence type="ECO:0000256" key="7">
    <source>
        <dbReference type="ARBA" id="ARBA00023053"/>
    </source>
</evidence>
<evidence type="ECO:0000256" key="1">
    <source>
        <dbReference type="ARBA" id="ARBA00004141"/>
    </source>
</evidence>
<comment type="subcellular location">
    <subcellularLocation>
        <location evidence="1">Membrane</location>
        <topology evidence="1">Multi-pass membrane protein</topology>
    </subcellularLocation>
</comment>
<dbReference type="EMBL" id="AK417512">
    <property type="protein sequence ID" value="BAN20727.1"/>
    <property type="molecule type" value="mRNA"/>
</dbReference>
<dbReference type="InterPro" id="IPR020846">
    <property type="entry name" value="MFS_dom"/>
</dbReference>
<dbReference type="PROSITE" id="PS50850">
    <property type="entry name" value="MFS"/>
    <property type="match status" value="1"/>
</dbReference>
<feature type="region of interest" description="Disordered" evidence="12">
    <location>
        <begin position="1"/>
        <end position="25"/>
    </location>
</feature>
<keyword evidence="9" id="KW-0739">Sodium transport</keyword>
<evidence type="ECO:0000256" key="8">
    <source>
        <dbReference type="ARBA" id="ARBA00023136"/>
    </source>
</evidence>
<evidence type="ECO:0000256" key="6">
    <source>
        <dbReference type="ARBA" id="ARBA00022989"/>
    </source>
</evidence>
<evidence type="ECO:0000256" key="4">
    <source>
        <dbReference type="ARBA" id="ARBA00022692"/>
    </source>
</evidence>
<dbReference type="SUPFAM" id="SSF103473">
    <property type="entry name" value="MFS general substrate transporter"/>
    <property type="match status" value="1"/>
</dbReference>
<dbReference type="GO" id="GO:0016020">
    <property type="term" value="C:membrane"/>
    <property type="evidence" value="ECO:0007669"/>
    <property type="project" value="UniProtKB-SubCell"/>
</dbReference>
<accession>R4WS54</accession>
<feature type="transmembrane region" description="Helical" evidence="13">
    <location>
        <begin position="438"/>
        <end position="457"/>
    </location>
</feature>
<proteinExistence type="evidence at transcript level"/>
<evidence type="ECO:0000256" key="11">
    <source>
        <dbReference type="ARBA" id="ARBA00068450"/>
    </source>
</evidence>
<feature type="transmembrane region" description="Helical" evidence="13">
    <location>
        <begin position="370"/>
        <end position="391"/>
    </location>
</feature>
<dbReference type="GO" id="GO:0006814">
    <property type="term" value="P:sodium ion transport"/>
    <property type="evidence" value="ECO:0007669"/>
    <property type="project" value="UniProtKB-KW"/>
</dbReference>
<dbReference type="InterPro" id="IPR036259">
    <property type="entry name" value="MFS_trans_sf"/>
</dbReference>
<dbReference type="PANTHER" id="PTHR11662">
    <property type="entry name" value="SOLUTE CARRIER FAMILY 17"/>
    <property type="match status" value="1"/>
</dbReference>
<comment type="similarity">
    <text evidence="2">Belongs to the major facilitator superfamily. Sodium/anion cotransporter family.</text>
</comment>
<dbReference type="AlphaFoldDB" id="R4WS54"/>
<sequence>MEFNTSKLELTKTPAVSTEETNKAGDSGKGYGFGLRHIQALLLFFCFVSTFFIRINLSVAIVSMTDKNSSNPDFHEFKWTEQEKSAILSSFFGGYLVIQAPAGQLGQHFSPKLLLLFSHLFSAILAGLTPTAAFVGGWKLMCVLRVFQGLSQGFAVPLTYNLVSKWAPPSERNRFVGFSLNGGTLGATAAMPLCGLLASSGGGWPSIFYFSCAIGIIWSIFWAWLGADSPAVHSHISEKEREYIQTSLTHTSQLQNLKTPWKAIFTSVPFWALIIAHLGNGWAFSMIITEMPSYINSVLQFNIQTNGFLSALPYLSMWALTFPVCWLADYIKKNNILSDNVSRKLWTTVSQTGGAILLVTIGFVGRDAVAAMTLLIVTVSLGSFLFSGFNINHLDLAPNFAGVLMGIANGLENITTILAPLSVGWFVTDTTSAEDWRIAFIISAIVSVTGNVVFVLFGSTKIQPWNSVDEQDSKKDNNLAI</sequence>
<dbReference type="Gene3D" id="1.20.1250.20">
    <property type="entry name" value="MFS general substrate transporter like domains"/>
    <property type="match status" value="2"/>
</dbReference>
<feature type="transmembrane region" description="Helical" evidence="13">
    <location>
        <begin position="343"/>
        <end position="364"/>
    </location>
</feature>
<feature type="transmembrane region" description="Helical" evidence="13">
    <location>
        <begin position="308"/>
        <end position="331"/>
    </location>
</feature>
<organism evidence="15">
    <name type="scientific">Riptortus pedestris</name>
    <name type="common">Bean bug</name>
    <dbReference type="NCBI Taxonomy" id="329032"/>
    <lineage>
        <taxon>Eukaryota</taxon>
        <taxon>Metazoa</taxon>
        <taxon>Ecdysozoa</taxon>
        <taxon>Arthropoda</taxon>
        <taxon>Hexapoda</taxon>
        <taxon>Insecta</taxon>
        <taxon>Pterygota</taxon>
        <taxon>Neoptera</taxon>
        <taxon>Paraneoptera</taxon>
        <taxon>Hemiptera</taxon>
        <taxon>Heteroptera</taxon>
        <taxon>Panheteroptera</taxon>
        <taxon>Pentatomomorpha</taxon>
        <taxon>Coreoidea</taxon>
        <taxon>Alydidae</taxon>
        <taxon>Riptortus</taxon>
    </lineage>
</organism>
<dbReference type="FunFam" id="1.20.1250.20:FF:000144">
    <property type="entry name" value="Picot, isoform B"/>
    <property type="match status" value="1"/>
</dbReference>
<dbReference type="CDD" id="cd17318">
    <property type="entry name" value="MFS_SLC17"/>
    <property type="match status" value="1"/>
</dbReference>
<feature type="transmembrane region" description="Helical" evidence="13">
    <location>
        <begin position="204"/>
        <end position="225"/>
    </location>
</feature>
<feature type="transmembrane region" description="Helical" evidence="13">
    <location>
        <begin position="268"/>
        <end position="288"/>
    </location>
</feature>
<keyword evidence="7" id="KW-0915">Sodium</keyword>